<dbReference type="Gene3D" id="1.20.1740.10">
    <property type="entry name" value="Amino acid/polyamine transporter I"/>
    <property type="match status" value="2"/>
</dbReference>
<dbReference type="OrthoDB" id="10054429at2759"/>
<gene>
    <name evidence="8" type="ORF">B7463_g2493</name>
</gene>
<dbReference type="GO" id="GO:0016020">
    <property type="term" value="C:membrane"/>
    <property type="evidence" value="ECO:0007669"/>
    <property type="project" value="UniProtKB-SubCell"/>
</dbReference>
<feature type="transmembrane region" description="Helical" evidence="7">
    <location>
        <begin position="305"/>
        <end position="325"/>
    </location>
</feature>
<evidence type="ECO:0000256" key="5">
    <source>
        <dbReference type="ARBA" id="ARBA00023136"/>
    </source>
</evidence>
<feature type="transmembrane region" description="Helical" evidence="7">
    <location>
        <begin position="373"/>
        <end position="393"/>
    </location>
</feature>
<feature type="transmembrane region" description="Helical" evidence="7">
    <location>
        <begin position="405"/>
        <end position="430"/>
    </location>
</feature>
<organism evidence="8 9">
    <name type="scientific">Scytalidium lignicola</name>
    <name type="common">Hyphomycete</name>
    <dbReference type="NCBI Taxonomy" id="5539"/>
    <lineage>
        <taxon>Eukaryota</taxon>
        <taxon>Fungi</taxon>
        <taxon>Dikarya</taxon>
        <taxon>Ascomycota</taxon>
        <taxon>Pezizomycotina</taxon>
        <taxon>Leotiomycetes</taxon>
        <taxon>Leotiomycetes incertae sedis</taxon>
        <taxon>Scytalidium</taxon>
    </lineage>
</organism>
<comment type="caution">
    <text evidence="8">The sequence shown here is derived from an EMBL/GenBank/DDBJ whole genome shotgun (WGS) entry which is preliminary data.</text>
</comment>
<dbReference type="PANTHER" id="PTHR45649:SF26">
    <property type="entry name" value="OS04G0435100 PROTEIN"/>
    <property type="match status" value="1"/>
</dbReference>
<evidence type="ECO:0000313" key="8">
    <source>
        <dbReference type="EMBL" id="RFU33818.1"/>
    </source>
</evidence>
<keyword evidence="9" id="KW-1185">Reference proteome</keyword>
<evidence type="ECO:0000256" key="6">
    <source>
        <dbReference type="SAM" id="MobiDB-lite"/>
    </source>
</evidence>
<feature type="non-terminal residue" evidence="8">
    <location>
        <position position="454"/>
    </location>
</feature>
<dbReference type="PIRSF" id="PIRSF006060">
    <property type="entry name" value="AA_transporter"/>
    <property type="match status" value="1"/>
</dbReference>
<feature type="region of interest" description="Disordered" evidence="6">
    <location>
        <begin position="1"/>
        <end position="21"/>
    </location>
</feature>
<keyword evidence="3 7" id="KW-0812">Transmembrane</keyword>
<dbReference type="EMBL" id="NCSJ02000029">
    <property type="protein sequence ID" value="RFU33818.1"/>
    <property type="molecule type" value="Genomic_DNA"/>
</dbReference>
<comment type="subcellular location">
    <subcellularLocation>
        <location evidence="1">Membrane</location>
        <topology evidence="1">Multi-pass membrane protein</topology>
    </subcellularLocation>
</comment>
<evidence type="ECO:0000256" key="3">
    <source>
        <dbReference type="ARBA" id="ARBA00022692"/>
    </source>
</evidence>
<evidence type="ECO:0000256" key="1">
    <source>
        <dbReference type="ARBA" id="ARBA00004141"/>
    </source>
</evidence>
<feature type="transmembrane region" description="Helical" evidence="7">
    <location>
        <begin position="166"/>
        <end position="186"/>
    </location>
</feature>
<dbReference type="InterPro" id="IPR002293">
    <property type="entry name" value="AA/rel_permease1"/>
</dbReference>
<feature type="transmembrane region" description="Helical" evidence="7">
    <location>
        <begin position="198"/>
        <end position="219"/>
    </location>
</feature>
<dbReference type="Proteomes" id="UP000258309">
    <property type="component" value="Unassembled WGS sequence"/>
</dbReference>
<feature type="non-terminal residue" evidence="8">
    <location>
        <position position="1"/>
    </location>
</feature>
<feature type="transmembrane region" description="Helical" evidence="7">
    <location>
        <begin position="84"/>
        <end position="113"/>
    </location>
</feature>
<keyword evidence="2" id="KW-0813">Transport</keyword>
<feature type="transmembrane region" description="Helical" evidence="7">
    <location>
        <begin position="250"/>
        <end position="270"/>
    </location>
</feature>
<dbReference type="AlphaFoldDB" id="A0A3E2HK81"/>
<evidence type="ECO:0000256" key="4">
    <source>
        <dbReference type="ARBA" id="ARBA00022989"/>
    </source>
</evidence>
<proteinExistence type="predicted"/>
<reference evidence="8 9" key="1">
    <citation type="submission" date="2018-05" db="EMBL/GenBank/DDBJ databases">
        <title>Draft genome sequence of Scytalidium lignicola DSM 105466, a ubiquitous saprotrophic fungus.</title>
        <authorList>
            <person name="Buettner E."/>
            <person name="Gebauer A.M."/>
            <person name="Hofrichter M."/>
            <person name="Liers C."/>
            <person name="Kellner H."/>
        </authorList>
    </citation>
    <scope>NUCLEOTIDE SEQUENCE [LARGE SCALE GENOMIC DNA]</scope>
    <source>
        <strain evidence="8 9">DSM 105466</strain>
    </source>
</reference>
<feature type="transmembrane region" description="Helical" evidence="7">
    <location>
        <begin position="50"/>
        <end position="72"/>
    </location>
</feature>
<feature type="transmembrane region" description="Helical" evidence="7">
    <location>
        <begin position="331"/>
        <end position="352"/>
    </location>
</feature>
<name>A0A3E2HK81_SCYLI</name>
<feature type="compositionally biased region" description="Polar residues" evidence="6">
    <location>
        <begin position="9"/>
        <end position="18"/>
    </location>
</feature>
<keyword evidence="5 7" id="KW-0472">Membrane</keyword>
<dbReference type="GO" id="GO:0022857">
    <property type="term" value="F:transmembrane transporter activity"/>
    <property type="evidence" value="ECO:0007669"/>
    <property type="project" value="InterPro"/>
</dbReference>
<evidence type="ECO:0000256" key="2">
    <source>
        <dbReference type="ARBA" id="ARBA00022448"/>
    </source>
</evidence>
<evidence type="ECO:0008006" key="10">
    <source>
        <dbReference type="Google" id="ProtNLM"/>
    </source>
</evidence>
<protein>
    <recommendedName>
        <fullName evidence="10">Amino acid permease/ SLC12A domain-containing protein</fullName>
    </recommendedName>
</protein>
<dbReference type="Pfam" id="PF13520">
    <property type="entry name" value="AA_permease_2"/>
    <property type="match status" value="2"/>
</dbReference>
<evidence type="ECO:0000313" key="9">
    <source>
        <dbReference type="Proteomes" id="UP000258309"/>
    </source>
</evidence>
<keyword evidence="4 7" id="KW-1133">Transmembrane helix</keyword>
<sequence length="454" mass="50256">MIDKIGFSDSPTIESTSVGKDREVSNDEYQLAGLGYKQEFTRVLGLFENWASVFTAMNFVSGIAGLLGWALYTGGPTPAFTYWVLVGAMAVNLSLVMAEIAAAYPTAGGIYFWSYRLGGPKFGPFLAWMTAWWNFSGWLCSIPSVQQNSTNFLLSAIEIKYPNLELLHYGWFEWILTFVGTLLALIPNVISHKVMTWYLRFAVVSALTLFFCYVIWLPAKASGHFRPSSQVFNHFDNGINFGTEKQASDAYVWTIAVLFSAWVFYGFGELQTPLQTGGKRVVFAISRDGVLPFSKYFRKLNRNGIPTNAALLVGFLSIAISTAVIGSTVAFTAITATGTIAANFSYIIPIISRYTIGRKRFTPAAWNLGHASQMMGLVAVLYILFLFTVLLLPQEYPVTAQTLNYAPICIGIVTVVSLVGWILPFGLGAWSWFHGPKKTIDVEEFNTLTIVDKN</sequence>
<dbReference type="PANTHER" id="PTHR45649">
    <property type="entry name" value="AMINO-ACID PERMEASE BAT1"/>
    <property type="match status" value="1"/>
</dbReference>
<accession>A0A3E2HK81</accession>
<dbReference type="OMA" id="SALMISX"/>
<evidence type="ECO:0000256" key="7">
    <source>
        <dbReference type="SAM" id="Phobius"/>
    </source>
</evidence>
<dbReference type="STRING" id="5539.A0A3E2HK81"/>